<organism evidence="1 2">
    <name type="scientific">Cupriavidus taiwanensis</name>
    <dbReference type="NCBI Taxonomy" id="164546"/>
    <lineage>
        <taxon>Bacteria</taxon>
        <taxon>Pseudomonadati</taxon>
        <taxon>Pseudomonadota</taxon>
        <taxon>Betaproteobacteria</taxon>
        <taxon>Burkholderiales</taxon>
        <taxon>Burkholderiaceae</taxon>
        <taxon>Cupriavidus</taxon>
    </lineage>
</organism>
<accession>A0A975XCG1</accession>
<gene>
    <name evidence="1" type="ORF">CBM2586_B10190</name>
</gene>
<name>A0A975XCG1_9BURK</name>
<comment type="caution">
    <text evidence="1">The sequence shown here is derived from an EMBL/GenBank/DDBJ whole genome shotgun (WGS) entry which is preliminary data.</text>
</comment>
<proteinExistence type="predicted"/>
<evidence type="ECO:0000313" key="1">
    <source>
        <dbReference type="EMBL" id="SOY65595.1"/>
    </source>
</evidence>
<dbReference type="EMBL" id="OFSN01000015">
    <property type="protein sequence ID" value="SOY65595.1"/>
    <property type="molecule type" value="Genomic_DNA"/>
</dbReference>
<sequence length="82" mass="9063">MAKETSRKFKVTIHSTEDDGSDVLIGVNGDLIQVKRNVEVVIGEAHLEALKNAKIETILKDPDTGVERPITIMRYPFTAVEA</sequence>
<dbReference type="AlphaFoldDB" id="A0A975XCG1"/>
<protein>
    <submittedName>
        <fullName evidence="1">Uncharacterized protein</fullName>
    </submittedName>
</protein>
<evidence type="ECO:0000313" key="2">
    <source>
        <dbReference type="Proteomes" id="UP000257016"/>
    </source>
</evidence>
<dbReference type="Proteomes" id="UP000257016">
    <property type="component" value="Unassembled WGS sequence"/>
</dbReference>
<reference evidence="1 2" key="1">
    <citation type="submission" date="2018-01" db="EMBL/GenBank/DDBJ databases">
        <authorList>
            <person name="Clerissi C."/>
        </authorList>
    </citation>
    <scope>NUCLEOTIDE SEQUENCE [LARGE SCALE GENOMIC DNA]</scope>
    <source>
        <strain evidence="1">Cupriavidus taiwanensis LMG 19430</strain>
    </source>
</reference>